<dbReference type="KEGG" id="caa:Caka_0830"/>
<evidence type="ECO:0000313" key="6">
    <source>
        <dbReference type="Proteomes" id="UP000000925"/>
    </source>
</evidence>
<dbReference type="eggNOG" id="COG1621">
    <property type="taxonomic scope" value="Bacteria"/>
</dbReference>
<gene>
    <name evidence="5" type="ordered locus">Caka_0830</name>
</gene>
<dbReference type="HOGENOM" id="CLU_055584_0_0_0"/>
<evidence type="ECO:0000256" key="1">
    <source>
        <dbReference type="ARBA" id="ARBA00009865"/>
    </source>
</evidence>
<dbReference type="EMBL" id="CP001998">
    <property type="protein sequence ID" value="ADE53854.1"/>
    <property type="molecule type" value="Genomic_DNA"/>
</dbReference>
<keyword evidence="3 4" id="KW-0326">Glycosidase</keyword>
<dbReference type="SUPFAM" id="SSF75005">
    <property type="entry name" value="Arabinanase/levansucrase/invertase"/>
    <property type="match status" value="1"/>
</dbReference>
<keyword evidence="2 4" id="KW-0378">Hydrolase</keyword>
<dbReference type="OrthoDB" id="9794572at2"/>
<keyword evidence="6" id="KW-1185">Reference proteome</keyword>
<evidence type="ECO:0000256" key="2">
    <source>
        <dbReference type="ARBA" id="ARBA00022801"/>
    </source>
</evidence>
<comment type="similarity">
    <text evidence="1 4">Belongs to the glycosyl hydrolase 43 family.</text>
</comment>
<dbReference type="Proteomes" id="UP000000925">
    <property type="component" value="Chromosome"/>
</dbReference>
<dbReference type="CAZy" id="GH117">
    <property type="family name" value="Glycoside Hydrolase Family 117"/>
</dbReference>
<accession>D5EQ86</accession>
<proteinExistence type="inferred from homology"/>
<dbReference type="InterPro" id="IPR023296">
    <property type="entry name" value="Glyco_hydro_beta-prop_sf"/>
</dbReference>
<evidence type="ECO:0000256" key="3">
    <source>
        <dbReference type="ARBA" id="ARBA00023295"/>
    </source>
</evidence>
<dbReference type="GO" id="GO:0004553">
    <property type="term" value="F:hydrolase activity, hydrolyzing O-glycosyl compounds"/>
    <property type="evidence" value="ECO:0007669"/>
    <property type="project" value="InterPro"/>
</dbReference>
<dbReference type="InterPro" id="IPR006710">
    <property type="entry name" value="Glyco_hydro_43"/>
</dbReference>
<dbReference type="Gene3D" id="2.115.10.20">
    <property type="entry name" value="Glycosyl hydrolase domain, family 43"/>
    <property type="match status" value="1"/>
</dbReference>
<dbReference type="STRING" id="583355.Caka_0830"/>
<protein>
    <submittedName>
        <fullName evidence="5">Glycoside hydrolase family 43</fullName>
    </submittedName>
</protein>
<evidence type="ECO:0000256" key="4">
    <source>
        <dbReference type="RuleBase" id="RU361187"/>
    </source>
</evidence>
<reference evidence="5 6" key="1">
    <citation type="journal article" date="2010" name="Stand. Genomic Sci.">
        <title>Complete genome sequence of Coraliomargarita akajimensis type strain (04OKA010-24).</title>
        <authorList>
            <person name="Mavromatis K."/>
            <person name="Abt B."/>
            <person name="Brambilla E."/>
            <person name="Lapidus A."/>
            <person name="Copeland A."/>
            <person name="Deshpande S."/>
            <person name="Nolan M."/>
            <person name="Lucas S."/>
            <person name="Tice H."/>
            <person name="Cheng J.F."/>
            <person name="Han C."/>
            <person name="Detter J.C."/>
            <person name="Woyke T."/>
            <person name="Goodwin L."/>
            <person name="Pitluck S."/>
            <person name="Held B."/>
            <person name="Brettin T."/>
            <person name="Tapia R."/>
            <person name="Ivanova N."/>
            <person name="Mikhailova N."/>
            <person name="Pati A."/>
            <person name="Liolios K."/>
            <person name="Chen A."/>
            <person name="Palaniappan K."/>
            <person name="Land M."/>
            <person name="Hauser L."/>
            <person name="Chang Y.J."/>
            <person name="Jeffries C.D."/>
            <person name="Rohde M."/>
            <person name="Goker M."/>
            <person name="Bristow J."/>
            <person name="Eisen J.A."/>
            <person name="Markowitz V."/>
            <person name="Hugenholtz P."/>
            <person name="Klenk H.P."/>
            <person name="Kyrpides N.C."/>
        </authorList>
    </citation>
    <scope>NUCLEOTIDE SEQUENCE [LARGE SCALE GENOMIC DNA]</scope>
    <source>
        <strain evidence="6">DSM 45221 / IAM 15411 / JCM 23193 / KCTC 12865</strain>
    </source>
</reference>
<evidence type="ECO:0000313" key="5">
    <source>
        <dbReference type="EMBL" id="ADE53854.1"/>
    </source>
</evidence>
<dbReference type="AlphaFoldDB" id="D5EQ86"/>
<dbReference type="CDD" id="cd08994">
    <property type="entry name" value="GH43_62_32_68_117_130-like"/>
    <property type="match status" value="1"/>
</dbReference>
<sequence>MNTSIAKHSFKAASEKHFFRMPGWFIWCGSIAKDPDGRYHLFLCRWPEEKGHDGWVNYSEIIRAEADSLEDSFQFKEVVLARRPGRFWDSDNIHNVCIQQFEGRYYIYYTGNYGEGDYWSHRNHQRIGVAVADHPTGPWKRPDQPMILPAEGSWHARMHANPVVTRMPNGRYMLIFKGVAEGPTVKGGPVKHGVAFADSPTGPFEVHPEPIFDIEGAQFPYEDPGLWVENGTIYCMMKTMDGQYSPTGDMGILLFKTEDGINWEPADPHFVISRSIQMEDGSTRDFERLERPQIFIDDDGKRYLLGAVQPAGKDTAISHVHEAGPTELPEGTPVSYHIRLEWTDKL</sequence>
<name>D5EQ86_CORAD</name>
<dbReference type="Pfam" id="PF04616">
    <property type="entry name" value="Glyco_hydro_43"/>
    <property type="match status" value="1"/>
</dbReference>
<dbReference type="RefSeq" id="WP_013042578.1">
    <property type="nucleotide sequence ID" value="NC_014008.1"/>
</dbReference>
<organism evidence="5 6">
    <name type="scientific">Coraliomargarita akajimensis (strain DSM 45221 / IAM 15411 / JCM 23193 / KCTC 12865 / 04OKA010-24)</name>
    <dbReference type="NCBI Taxonomy" id="583355"/>
    <lineage>
        <taxon>Bacteria</taxon>
        <taxon>Pseudomonadati</taxon>
        <taxon>Verrucomicrobiota</taxon>
        <taxon>Opitutia</taxon>
        <taxon>Puniceicoccales</taxon>
        <taxon>Coraliomargaritaceae</taxon>
        <taxon>Coraliomargarita</taxon>
    </lineage>
</organism>
<dbReference type="GO" id="GO:0005975">
    <property type="term" value="P:carbohydrate metabolic process"/>
    <property type="evidence" value="ECO:0007669"/>
    <property type="project" value="InterPro"/>
</dbReference>